<dbReference type="EMBL" id="AYRZ02000002">
    <property type="protein sequence ID" value="PHT91255.1"/>
    <property type="molecule type" value="Genomic_DNA"/>
</dbReference>
<keyword evidence="3" id="KW-1185">Reference proteome</keyword>
<keyword evidence="1" id="KW-0732">Signal</keyword>
<protein>
    <submittedName>
        <fullName evidence="2">Uncharacterized protein</fullName>
    </submittedName>
</protein>
<gene>
    <name evidence="2" type="ORF">T459_06368</name>
</gene>
<feature type="signal peptide" evidence="1">
    <location>
        <begin position="1"/>
        <end position="21"/>
    </location>
</feature>
<evidence type="ECO:0000313" key="3">
    <source>
        <dbReference type="Proteomes" id="UP000222542"/>
    </source>
</evidence>
<feature type="chain" id="PRO_5013821098" evidence="1">
    <location>
        <begin position="22"/>
        <end position="181"/>
    </location>
</feature>
<dbReference type="Gramene" id="PHT91255">
    <property type="protein sequence ID" value="PHT91255"/>
    <property type="gene ID" value="T459_06368"/>
</dbReference>
<comment type="caution">
    <text evidence="2">The sequence shown here is derived from an EMBL/GenBank/DDBJ whole genome shotgun (WGS) entry which is preliminary data.</text>
</comment>
<accession>A0A2G3AAL5</accession>
<dbReference type="Proteomes" id="UP000222542">
    <property type="component" value="Unassembled WGS sequence"/>
</dbReference>
<proteinExistence type="predicted"/>
<organism evidence="2 3">
    <name type="scientific">Capsicum annuum</name>
    <name type="common">Capsicum pepper</name>
    <dbReference type="NCBI Taxonomy" id="4072"/>
    <lineage>
        <taxon>Eukaryota</taxon>
        <taxon>Viridiplantae</taxon>
        <taxon>Streptophyta</taxon>
        <taxon>Embryophyta</taxon>
        <taxon>Tracheophyta</taxon>
        <taxon>Spermatophyta</taxon>
        <taxon>Magnoliopsida</taxon>
        <taxon>eudicotyledons</taxon>
        <taxon>Gunneridae</taxon>
        <taxon>Pentapetalae</taxon>
        <taxon>asterids</taxon>
        <taxon>lamiids</taxon>
        <taxon>Solanales</taxon>
        <taxon>Solanaceae</taxon>
        <taxon>Solanoideae</taxon>
        <taxon>Capsiceae</taxon>
        <taxon>Capsicum</taxon>
    </lineage>
</organism>
<dbReference type="AlphaFoldDB" id="A0A2G3AAL5"/>
<reference evidence="2 3" key="1">
    <citation type="journal article" date="2014" name="Nat. Genet.">
        <title>Genome sequence of the hot pepper provides insights into the evolution of pungency in Capsicum species.</title>
        <authorList>
            <person name="Kim S."/>
            <person name="Park M."/>
            <person name="Yeom S.I."/>
            <person name="Kim Y.M."/>
            <person name="Lee J.M."/>
            <person name="Lee H.A."/>
            <person name="Seo E."/>
            <person name="Choi J."/>
            <person name="Cheong K."/>
            <person name="Kim K.T."/>
            <person name="Jung K."/>
            <person name="Lee G.W."/>
            <person name="Oh S.K."/>
            <person name="Bae C."/>
            <person name="Kim S.B."/>
            <person name="Lee H.Y."/>
            <person name="Kim S.Y."/>
            <person name="Kim M.S."/>
            <person name="Kang B.C."/>
            <person name="Jo Y.D."/>
            <person name="Yang H.B."/>
            <person name="Jeong H.J."/>
            <person name="Kang W.H."/>
            <person name="Kwon J.K."/>
            <person name="Shin C."/>
            <person name="Lim J.Y."/>
            <person name="Park J.H."/>
            <person name="Huh J.H."/>
            <person name="Kim J.S."/>
            <person name="Kim B.D."/>
            <person name="Cohen O."/>
            <person name="Paran I."/>
            <person name="Suh M.C."/>
            <person name="Lee S.B."/>
            <person name="Kim Y.K."/>
            <person name="Shin Y."/>
            <person name="Noh S.J."/>
            <person name="Park J."/>
            <person name="Seo Y.S."/>
            <person name="Kwon S.Y."/>
            <person name="Kim H.A."/>
            <person name="Park J.M."/>
            <person name="Kim H.J."/>
            <person name="Choi S.B."/>
            <person name="Bosland P.W."/>
            <person name="Reeves G."/>
            <person name="Jo S.H."/>
            <person name="Lee B.W."/>
            <person name="Cho H.T."/>
            <person name="Choi H.S."/>
            <person name="Lee M.S."/>
            <person name="Yu Y."/>
            <person name="Do Choi Y."/>
            <person name="Park B.S."/>
            <person name="van Deynze A."/>
            <person name="Ashrafi H."/>
            <person name="Hill T."/>
            <person name="Kim W.T."/>
            <person name="Pai H.S."/>
            <person name="Ahn H.K."/>
            <person name="Yeam I."/>
            <person name="Giovannoni J.J."/>
            <person name="Rose J.K."/>
            <person name="Sorensen I."/>
            <person name="Lee S.J."/>
            <person name="Kim R.W."/>
            <person name="Choi I.Y."/>
            <person name="Choi B.S."/>
            <person name="Lim J.S."/>
            <person name="Lee Y.H."/>
            <person name="Choi D."/>
        </authorList>
    </citation>
    <scope>NUCLEOTIDE SEQUENCE [LARGE SCALE GENOMIC DNA]</scope>
    <source>
        <strain evidence="3">cv. CM334</strain>
    </source>
</reference>
<evidence type="ECO:0000313" key="2">
    <source>
        <dbReference type="EMBL" id="PHT91255.1"/>
    </source>
</evidence>
<dbReference type="PANTHER" id="PTHR35766:SF1">
    <property type="entry name" value="OS08G0543600 PROTEIN"/>
    <property type="match status" value="1"/>
</dbReference>
<name>A0A2G3AAL5_CAPAN</name>
<evidence type="ECO:0000256" key="1">
    <source>
        <dbReference type="SAM" id="SignalP"/>
    </source>
</evidence>
<reference evidence="2 3" key="2">
    <citation type="journal article" date="2017" name="Genome Biol.">
        <title>New reference genome sequences of hot pepper reveal the massive evolution of plant disease-resistance genes by retroduplication.</title>
        <authorList>
            <person name="Kim S."/>
            <person name="Park J."/>
            <person name="Yeom S.I."/>
            <person name="Kim Y.M."/>
            <person name="Seo E."/>
            <person name="Kim K.T."/>
            <person name="Kim M.S."/>
            <person name="Lee J.M."/>
            <person name="Cheong K."/>
            <person name="Shin H.S."/>
            <person name="Kim S.B."/>
            <person name="Han K."/>
            <person name="Lee J."/>
            <person name="Park M."/>
            <person name="Lee H.A."/>
            <person name="Lee H.Y."/>
            <person name="Lee Y."/>
            <person name="Oh S."/>
            <person name="Lee J.H."/>
            <person name="Choi E."/>
            <person name="Choi E."/>
            <person name="Lee S.E."/>
            <person name="Jeon J."/>
            <person name="Kim H."/>
            <person name="Choi G."/>
            <person name="Song H."/>
            <person name="Lee J."/>
            <person name="Lee S.C."/>
            <person name="Kwon J.K."/>
            <person name="Lee H.Y."/>
            <person name="Koo N."/>
            <person name="Hong Y."/>
            <person name="Kim R.W."/>
            <person name="Kang W.H."/>
            <person name="Huh J.H."/>
            <person name="Kang B.C."/>
            <person name="Yang T.J."/>
            <person name="Lee Y.H."/>
            <person name="Bennetzen J.L."/>
            <person name="Choi D."/>
        </authorList>
    </citation>
    <scope>NUCLEOTIDE SEQUENCE [LARGE SCALE GENOMIC DNA]</scope>
    <source>
        <strain evidence="3">cv. CM334</strain>
    </source>
</reference>
<sequence length="181" mass="21177">MLLSLMLDIFTQYIFLSNQQAAPEGSQISSHNQYSIQPQSTLQRSNFQYNHETTINGQTLHSDYSDVNVNQGIEMQDTGFQLQELQFMDKNYLLSVKTQQSLHQISSLLDIIMRQRYTDCQVKEFTQLILAVMKSNEKSDLLADNEVRDLWHQFLPPSRMLSLEACLVIWTLQFWTNFLMK</sequence>
<dbReference type="PANTHER" id="PTHR35766">
    <property type="entry name" value="OS08G0543600 PROTEIN"/>
    <property type="match status" value="1"/>
</dbReference>